<sequence>MLTATLLFLYATVASVPWQECVGNTLPEDDGPGARAARQACEQSPTTANGQPQCSGRLIFEDNFDGPALNPKRWRPDLQIAGYPDYEFAWFTNDAKNLFIRDGLLFLKPTLVSTANDFLTAGTIDLTKKGCTGEQPTECMERAIAFNILPPVASARVRSKERFSFRYGTVEVRAKLPDGFWLYPELYLEPAERRYGRARSGRVVLATSRGNARLKGAGGEDVGARRLEAGLQLGFDGRARDAAMRARDLPLGEAWNADFHTFRFRWTPERAVAEVDGAALDAVEAPALGLQQLLGAGAAAAEEEAGAATWAEGERMAPFDREFYLTLGLGVGGTIAFPDNSSSAGHPKPWRNKSVKSRLDFLRDKANWRDTWAWDDAALQVDYVKVWAL</sequence>
<dbReference type="EMBL" id="JAZDUA010000062">
    <property type="protein sequence ID" value="KAK7870221.1"/>
    <property type="molecule type" value="Genomic_DNA"/>
</dbReference>
<dbReference type="InterPro" id="IPR000757">
    <property type="entry name" value="Beta-glucanase-like"/>
</dbReference>
<proteinExistence type="predicted"/>
<evidence type="ECO:0000313" key="4">
    <source>
        <dbReference type="Proteomes" id="UP001378592"/>
    </source>
</evidence>
<dbReference type="PANTHER" id="PTHR10963">
    <property type="entry name" value="GLYCOSYL HYDROLASE-RELATED"/>
    <property type="match status" value="1"/>
</dbReference>
<feature type="domain" description="GH16" evidence="2">
    <location>
        <begin position="37"/>
        <end position="389"/>
    </location>
</feature>
<evidence type="ECO:0000256" key="1">
    <source>
        <dbReference type="SAM" id="SignalP"/>
    </source>
</evidence>
<organism evidence="3 4">
    <name type="scientific">Gryllus longicercus</name>
    <dbReference type="NCBI Taxonomy" id="2509291"/>
    <lineage>
        <taxon>Eukaryota</taxon>
        <taxon>Metazoa</taxon>
        <taxon>Ecdysozoa</taxon>
        <taxon>Arthropoda</taxon>
        <taxon>Hexapoda</taxon>
        <taxon>Insecta</taxon>
        <taxon>Pterygota</taxon>
        <taxon>Neoptera</taxon>
        <taxon>Polyneoptera</taxon>
        <taxon>Orthoptera</taxon>
        <taxon>Ensifera</taxon>
        <taxon>Gryllidea</taxon>
        <taxon>Grylloidea</taxon>
        <taxon>Gryllidae</taxon>
        <taxon>Gryllinae</taxon>
        <taxon>Gryllus</taxon>
    </lineage>
</organism>
<dbReference type="PANTHER" id="PTHR10963:SF60">
    <property type="entry name" value="GRAM-NEGATIVE BACTERIA-BINDING PROTEIN 1-RELATED"/>
    <property type="match status" value="1"/>
</dbReference>
<dbReference type="PROSITE" id="PS51762">
    <property type="entry name" value="GH16_2"/>
    <property type="match status" value="1"/>
</dbReference>
<keyword evidence="1" id="KW-0732">Signal</keyword>
<dbReference type="InterPro" id="IPR050546">
    <property type="entry name" value="Glycosyl_Hydrlase_16"/>
</dbReference>
<dbReference type="AlphaFoldDB" id="A0AAN9VWU4"/>
<gene>
    <name evidence="3" type="ORF">R5R35_003491</name>
</gene>
<feature type="signal peptide" evidence="1">
    <location>
        <begin position="1"/>
        <end position="23"/>
    </location>
</feature>
<dbReference type="InterPro" id="IPR013320">
    <property type="entry name" value="ConA-like_dom_sf"/>
</dbReference>
<dbReference type="GO" id="GO:0004553">
    <property type="term" value="F:hydrolase activity, hydrolyzing O-glycosyl compounds"/>
    <property type="evidence" value="ECO:0007669"/>
    <property type="project" value="InterPro"/>
</dbReference>
<dbReference type="SUPFAM" id="SSF49899">
    <property type="entry name" value="Concanavalin A-like lectins/glucanases"/>
    <property type="match status" value="1"/>
</dbReference>
<comment type="caution">
    <text evidence="3">The sequence shown here is derived from an EMBL/GenBank/DDBJ whole genome shotgun (WGS) entry which is preliminary data.</text>
</comment>
<name>A0AAN9VWU4_9ORTH</name>
<dbReference type="GO" id="GO:0005975">
    <property type="term" value="P:carbohydrate metabolic process"/>
    <property type="evidence" value="ECO:0007669"/>
    <property type="project" value="InterPro"/>
</dbReference>
<protein>
    <recommendedName>
        <fullName evidence="2">GH16 domain-containing protein</fullName>
    </recommendedName>
</protein>
<dbReference type="Proteomes" id="UP001378592">
    <property type="component" value="Unassembled WGS sequence"/>
</dbReference>
<evidence type="ECO:0000259" key="2">
    <source>
        <dbReference type="PROSITE" id="PS51762"/>
    </source>
</evidence>
<keyword evidence="4" id="KW-1185">Reference proteome</keyword>
<evidence type="ECO:0000313" key="3">
    <source>
        <dbReference type="EMBL" id="KAK7870221.1"/>
    </source>
</evidence>
<accession>A0AAN9VWU4</accession>
<reference evidence="3 4" key="1">
    <citation type="submission" date="2024-03" db="EMBL/GenBank/DDBJ databases">
        <title>The genome assembly and annotation of the cricket Gryllus longicercus Weissman &amp; Gray.</title>
        <authorList>
            <person name="Szrajer S."/>
            <person name="Gray D."/>
            <person name="Ylla G."/>
        </authorList>
    </citation>
    <scope>NUCLEOTIDE SEQUENCE [LARGE SCALE GENOMIC DNA]</scope>
    <source>
        <strain evidence="3">DAG 2021-001</strain>
        <tissue evidence="3">Whole body minus gut</tissue>
    </source>
</reference>
<dbReference type="Gene3D" id="2.60.120.200">
    <property type="match status" value="1"/>
</dbReference>
<feature type="chain" id="PRO_5042825473" description="GH16 domain-containing protein" evidence="1">
    <location>
        <begin position="24"/>
        <end position="389"/>
    </location>
</feature>